<dbReference type="GO" id="GO:0015385">
    <property type="term" value="F:sodium:proton antiporter activity"/>
    <property type="evidence" value="ECO:0007669"/>
    <property type="project" value="UniProtKB-UniRule"/>
</dbReference>
<dbReference type="RefSeq" id="WP_098735075.1">
    <property type="nucleotide sequence ID" value="NZ_PDKW01000037.1"/>
</dbReference>
<keyword evidence="6" id="KW-0915">Sodium</keyword>
<reference evidence="8" key="1">
    <citation type="submission" date="2017-10" db="EMBL/GenBank/DDBJ databases">
        <authorList>
            <person name="Kravchenko I.K."/>
            <person name="Grouzdev D.S."/>
        </authorList>
    </citation>
    <scope>NUCLEOTIDE SEQUENCE [LARGE SCALE GENOMIC DNA]</scope>
    <source>
        <strain evidence="8">B2</strain>
    </source>
</reference>
<feature type="transmembrane region" description="Helical" evidence="6">
    <location>
        <begin position="375"/>
        <end position="399"/>
    </location>
</feature>
<gene>
    <name evidence="6 7" type="primary">nhaA</name>
    <name evidence="7" type="ORF">CRT60_03640</name>
</gene>
<dbReference type="OrthoDB" id="9808135at2"/>
<dbReference type="PANTHER" id="PTHR30341">
    <property type="entry name" value="SODIUM ION/PROTON ANTIPORTER NHAA-RELATED"/>
    <property type="match status" value="1"/>
</dbReference>
<evidence type="ECO:0000313" key="8">
    <source>
        <dbReference type="Proteomes" id="UP000225379"/>
    </source>
</evidence>
<keyword evidence="6" id="KW-0406">Ion transport</keyword>
<feature type="transmembrane region" description="Helical" evidence="6">
    <location>
        <begin position="23"/>
        <end position="44"/>
    </location>
</feature>
<evidence type="ECO:0000256" key="5">
    <source>
        <dbReference type="ARBA" id="ARBA00023136"/>
    </source>
</evidence>
<keyword evidence="5 6" id="KW-0472">Membrane</keyword>
<evidence type="ECO:0000256" key="2">
    <source>
        <dbReference type="ARBA" id="ARBA00022475"/>
    </source>
</evidence>
<dbReference type="HAMAP" id="MF_01844">
    <property type="entry name" value="NhaA"/>
    <property type="match status" value="1"/>
</dbReference>
<feature type="transmembrane region" description="Helical" evidence="6">
    <location>
        <begin position="340"/>
        <end position="369"/>
    </location>
</feature>
<feature type="transmembrane region" description="Helical" evidence="6">
    <location>
        <begin position="196"/>
        <end position="216"/>
    </location>
</feature>
<dbReference type="GO" id="GO:0005886">
    <property type="term" value="C:plasma membrane"/>
    <property type="evidence" value="ECO:0007669"/>
    <property type="project" value="UniProtKB-SubCell"/>
</dbReference>
<feature type="transmembrane region" description="Helical" evidence="6">
    <location>
        <begin position="170"/>
        <end position="190"/>
    </location>
</feature>
<keyword evidence="3 6" id="KW-0812">Transmembrane</keyword>
<dbReference type="Pfam" id="PF06965">
    <property type="entry name" value="Na_H_antiport_1"/>
    <property type="match status" value="1"/>
</dbReference>
<dbReference type="NCBIfam" id="TIGR00773">
    <property type="entry name" value="NhaA"/>
    <property type="match status" value="1"/>
</dbReference>
<protein>
    <recommendedName>
        <fullName evidence="6">Na(+)/H(+) antiporter NhaA</fullName>
    </recommendedName>
    <alternativeName>
        <fullName evidence="6">Sodium/proton antiporter NhaA</fullName>
    </alternativeName>
</protein>
<dbReference type="InterPro" id="IPR004670">
    <property type="entry name" value="NhaA"/>
</dbReference>
<keyword evidence="2 6" id="KW-1003">Cell membrane</keyword>
<feature type="transmembrane region" description="Helical" evidence="6">
    <location>
        <begin position="411"/>
        <end position="431"/>
    </location>
</feature>
<comment type="function">
    <text evidence="6">Na(+)/H(+) antiporter that extrudes sodium in exchange for external protons.</text>
</comment>
<evidence type="ECO:0000256" key="6">
    <source>
        <dbReference type="HAMAP-Rule" id="MF_01844"/>
    </source>
</evidence>
<dbReference type="EMBL" id="PDKW01000037">
    <property type="protein sequence ID" value="PGH59083.1"/>
    <property type="molecule type" value="Genomic_DNA"/>
</dbReference>
<keyword evidence="6" id="KW-0739">Sodium transport</keyword>
<feature type="transmembrane region" description="Helical" evidence="6">
    <location>
        <begin position="309"/>
        <end position="328"/>
    </location>
</feature>
<accession>A0A2B8BNG3</accession>
<evidence type="ECO:0000256" key="3">
    <source>
        <dbReference type="ARBA" id="ARBA00022692"/>
    </source>
</evidence>
<comment type="catalytic activity">
    <reaction evidence="6">
        <text>Na(+)(in) + 2 H(+)(out) = Na(+)(out) + 2 H(+)(in)</text>
        <dbReference type="Rhea" id="RHEA:29251"/>
        <dbReference type="ChEBI" id="CHEBI:15378"/>
        <dbReference type="ChEBI" id="CHEBI:29101"/>
    </reaction>
</comment>
<organism evidence="7 8">
    <name type="scientific">Azospirillum palustre</name>
    <dbReference type="NCBI Taxonomy" id="2044885"/>
    <lineage>
        <taxon>Bacteria</taxon>
        <taxon>Pseudomonadati</taxon>
        <taxon>Pseudomonadota</taxon>
        <taxon>Alphaproteobacteria</taxon>
        <taxon>Rhodospirillales</taxon>
        <taxon>Azospirillaceae</taxon>
        <taxon>Azospirillum</taxon>
    </lineage>
</organism>
<feature type="transmembrane region" description="Helical" evidence="6">
    <location>
        <begin position="137"/>
        <end position="158"/>
    </location>
</feature>
<evidence type="ECO:0000256" key="4">
    <source>
        <dbReference type="ARBA" id="ARBA00022989"/>
    </source>
</evidence>
<keyword evidence="4 6" id="KW-1133">Transmembrane helix</keyword>
<evidence type="ECO:0000313" key="7">
    <source>
        <dbReference type="EMBL" id="PGH59083.1"/>
    </source>
</evidence>
<dbReference type="PANTHER" id="PTHR30341:SF0">
    <property type="entry name" value="NA(+)_H(+) ANTIPORTER NHAA"/>
    <property type="match status" value="1"/>
</dbReference>
<comment type="subcellular location">
    <subcellularLocation>
        <location evidence="1">Cell inner membrane</location>
        <topology evidence="1">Multi-pass membrane protein</topology>
    </subcellularLocation>
    <subcellularLocation>
        <location evidence="6">Cell membrane</location>
        <topology evidence="6">Multi-pass membrane protein</topology>
    </subcellularLocation>
</comment>
<dbReference type="Proteomes" id="UP000225379">
    <property type="component" value="Unassembled WGS sequence"/>
</dbReference>
<dbReference type="Gene3D" id="1.20.1530.10">
    <property type="entry name" value="Na+/H+ antiporter like domain"/>
    <property type="match status" value="1"/>
</dbReference>
<dbReference type="AlphaFoldDB" id="A0A2B8BNG3"/>
<sequence>MSEEAGRLPKEPVDRITRPLARFLRIEAAAGGALLLCTALTLLLSNSPWSAPFLAIWETQAGLHLGAIEFSRSLKHWINDGLMTLFFFVAALELKREMVLGELRSPRMAALSIAAALGGMIVPAALFLLVVGDGDSVHGWGAVTATDTAFVIGCLAVLGTRIPHSLRLFLLSLAIFDDIGAILVIAIGYGSALDPAALGLAGLGVGVVAGIARAGVRNLPAYFALGGAIWLALDVSGVHPTLAGVLLGLMTPARSWVSDHRLRSILGRVTAYPPGEHWSGDTADRHDLRRAGVATREALSPIERLEILLHPWIAFLIMPLFALANAGLPLSAEGIDAPLTLAILLAFVFGKPVGVVTFSVVAVTLRLAILPAELSWGLLAAGSLLTGIGFTMALFIAELAFDPSLIGAAKLGILAASIVSAGCGLLALTWLTSARRQTALTDKRP</sequence>
<proteinExistence type="inferred from homology"/>
<keyword evidence="8" id="KW-1185">Reference proteome</keyword>
<feature type="transmembrane region" description="Helical" evidence="6">
    <location>
        <begin position="108"/>
        <end position="131"/>
    </location>
</feature>
<comment type="caution">
    <text evidence="7">The sequence shown here is derived from an EMBL/GenBank/DDBJ whole genome shotgun (WGS) entry which is preliminary data.</text>
</comment>
<dbReference type="GO" id="GO:0006885">
    <property type="term" value="P:regulation of pH"/>
    <property type="evidence" value="ECO:0007669"/>
    <property type="project" value="UniProtKB-UniRule"/>
</dbReference>
<evidence type="ECO:0000256" key="1">
    <source>
        <dbReference type="ARBA" id="ARBA00004429"/>
    </source>
</evidence>
<keyword evidence="6" id="KW-0050">Antiport</keyword>
<feature type="transmembrane region" description="Helical" evidence="6">
    <location>
        <begin position="228"/>
        <end position="250"/>
    </location>
</feature>
<dbReference type="InterPro" id="IPR023171">
    <property type="entry name" value="Na/H_antiporter_dom_sf"/>
</dbReference>
<name>A0A2B8BNG3_9PROT</name>
<comment type="similarity">
    <text evidence="6">Belongs to the NhaA Na(+)/H(+) (TC 2.A.33) antiporter family.</text>
</comment>
<keyword evidence="6" id="KW-0813">Transport</keyword>